<gene>
    <name evidence="8" type="ORF">SAMN05421830_101363</name>
</gene>
<keyword evidence="2" id="KW-1003">Cell membrane</keyword>
<keyword evidence="9" id="KW-1185">Reference proteome</keyword>
<dbReference type="OrthoDB" id="9794724at2"/>
<dbReference type="EMBL" id="FOTO01000001">
    <property type="protein sequence ID" value="SFL28609.1"/>
    <property type="molecule type" value="Genomic_DNA"/>
</dbReference>
<organism evidence="8 9">
    <name type="scientific">Desulfomicrobium norvegicum (strain DSM 1741 / NCIMB 8310)</name>
    <name type="common">Desulfovibrio baculatus (strain Norway 4)</name>
    <name type="synonym">Desulfovibrio desulfuricans (strain Norway 4)</name>
    <dbReference type="NCBI Taxonomy" id="52561"/>
    <lineage>
        <taxon>Bacteria</taxon>
        <taxon>Pseudomonadati</taxon>
        <taxon>Thermodesulfobacteriota</taxon>
        <taxon>Desulfovibrionia</taxon>
        <taxon>Desulfovibrionales</taxon>
        <taxon>Desulfomicrobiaceae</taxon>
        <taxon>Desulfomicrobium</taxon>
    </lineage>
</organism>
<dbReference type="InterPro" id="IPR050545">
    <property type="entry name" value="Mycobact_MmpL"/>
</dbReference>
<dbReference type="PROSITE" id="PS50156">
    <property type="entry name" value="SSD"/>
    <property type="match status" value="2"/>
</dbReference>
<reference evidence="8 9" key="1">
    <citation type="submission" date="2016-10" db="EMBL/GenBank/DDBJ databases">
        <authorList>
            <person name="Varghese N."/>
            <person name="Submissions S."/>
        </authorList>
    </citation>
    <scope>NUCLEOTIDE SEQUENCE [LARGE SCALE GENOMIC DNA]</scope>
    <source>
        <strain evidence="8 9">DSM 1741</strain>
    </source>
</reference>
<dbReference type="Gene3D" id="1.20.1640.10">
    <property type="entry name" value="Multidrug efflux transporter AcrB transmembrane domain"/>
    <property type="match status" value="2"/>
</dbReference>
<evidence type="ECO:0000313" key="8">
    <source>
        <dbReference type="EMBL" id="SFL28609.1"/>
    </source>
</evidence>
<name>A0A8G2BZV3_DESNO</name>
<evidence type="ECO:0000313" key="9">
    <source>
        <dbReference type="Proteomes" id="UP000199581"/>
    </source>
</evidence>
<proteinExistence type="predicted"/>
<dbReference type="RefSeq" id="WP_092188668.1">
    <property type="nucleotide sequence ID" value="NZ_FOTO01000001.1"/>
</dbReference>
<comment type="subcellular location">
    <subcellularLocation>
        <location evidence="1">Cell membrane</location>
        <topology evidence="1">Multi-pass membrane protein</topology>
    </subcellularLocation>
</comment>
<dbReference type="GO" id="GO:0005886">
    <property type="term" value="C:plasma membrane"/>
    <property type="evidence" value="ECO:0007669"/>
    <property type="project" value="UniProtKB-SubCell"/>
</dbReference>
<dbReference type="SUPFAM" id="SSF82866">
    <property type="entry name" value="Multidrug efflux transporter AcrB transmembrane domain"/>
    <property type="match status" value="2"/>
</dbReference>
<dbReference type="InterPro" id="IPR000731">
    <property type="entry name" value="SSD"/>
</dbReference>
<feature type="transmembrane region" description="Helical" evidence="6">
    <location>
        <begin position="342"/>
        <end position="361"/>
    </location>
</feature>
<accession>A0A8G2BZV3</accession>
<dbReference type="Pfam" id="PF03176">
    <property type="entry name" value="MMPL"/>
    <property type="match status" value="2"/>
</dbReference>
<feature type="transmembrane region" description="Helical" evidence="6">
    <location>
        <begin position="271"/>
        <end position="292"/>
    </location>
</feature>
<dbReference type="PANTHER" id="PTHR33406">
    <property type="entry name" value="MEMBRANE PROTEIN MJ1562-RELATED"/>
    <property type="match status" value="1"/>
</dbReference>
<feature type="transmembrane region" description="Helical" evidence="6">
    <location>
        <begin position="692"/>
        <end position="715"/>
    </location>
</feature>
<feature type="transmembrane region" description="Helical" evidence="6">
    <location>
        <begin position="398"/>
        <end position="416"/>
    </location>
</feature>
<protein>
    <recommendedName>
        <fullName evidence="7">SSD domain-containing protein</fullName>
    </recommendedName>
</protein>
<feature type="transmembrane region" description="Helical" evidence="6">
    <location>
        <begin position="241"/>
        <end position="265"/>
    </location>
</feature>
<dbReference type="Proteomes" id="UP000199581">
    <property type="component" value="Unassembled WGS sequence"/>
</dbReference>
<evidence type="ECO:0000256" key="1">
    <source>
        <dbReference type="ARBA" id="ARBA00004651"/>
    </source>
</evidence>
<evidence type="ECO:0000256" key="3">
    <source>
        <dbReference type="ARBA" id="ARBA00022692"/>
    </source>
</evidence>
<dbReference type="AlphaFoldDB" id="A0A8G2BZV3"/>
<dbReference type="PANTHER" id="PTHR33406:SF12">
    <property type="entry name" value="BLR2997 PROTEIN"/>
    <property type="match status" value="1"/>
</dbReference>
<feature type="transmembrane region" description="Helical" evidence="6">
    <location>
        <begin position="602"/>
        <end position="620"/>
    </location>
</feature>
<evidence type="ECO:0000256" key="5">
    <source>
        <dbReference type="ARBA" id="ARBA00023136"/>
    </source>
</evidence>
<dbReference type="InterPro" id="IPR004869">
    <property type="entry name" value="MMPL_dom"/>
</dbReference>
<feature type="transmembrane region" description="Helical" evidence="6">
    <location>
        <begin position="215"/>
        <end position="234"/>
    </location>
</feature>
<evidence type="ECO:0000256" key="2">
    <source>
        <dbReference type="ARBA" id="ARBA00022475"/>
    </source>
</evidence>
<evidence type="ECO:0000256" key="6">
    <source>
        <dbReference type="SAM" id="Phobius"/>
    </source>
</evidence>
<evidence type="ECO:0000256" key="4">
    <source>
        <dbReference type="ARBA" id="ARBA00022989"/>
    </source>
</evidence>
<feature type="transmembrane region" description="Helical" evidence="6">
    <location>
        <begin position="313"/>
        <end position="336"/>
    </location>
</feature>
<comment type="caution">
    <text evidence="8">The sequence shown here is derived from an EMBL/GenBank/DDBJ whole genome shotgun (WGS) entry which is preliminary data.</text>
</comment>
<feature type="transmembrane region" description="Helical" evidence="6">
    <location>
        <begin position="727"/>
        <end position="750"/>
    </location>
</feature>
<keyword evidence="5 6" id="KW-0472">Membrane</keyword>
<feature type="domain" description="SSD" evidence="7">
    <location>
        <begin position="623"/>
        <end position="749"/>
    </location>
</feature>
<sequence>MKQFAGLVTRAPTLCLLLALCLAIPFLIQLPRIQTVDNVDYFTVEDDPDVAFYQSIKETFGEDEFFVIAFSSPDLFTPPLLRMIAAITRELETIPEVREVQSLANVDYIHGEEEYFEVRPFLERIPEDAAELTALKEQALGNPLYVGNLVSADGETTALVVFPIIPDASDGSFRKRLIRQAETILSAHEGLAGRFHLAGWTMTNFSLSQYMKSDVAVFIPVTYLFITLTIWLFFRNVRLTLLALANISMCTGATMGLFPLLGITLNNVTTIVPPLVMALALADSVHIFAHLDKKLLDQARSPAKAMERILQRVITPCFLTSLTTAVGFISLVVSDIPPIKEFGYVASAGMIFEFLFSFLLLPPLMLMCRPDGIYTHQRKDIGMGAFLGRLSTVVQAHARPITIFITILTLGALWAASTIRVETNLLEYFKPSSPLRQELSYIEPRLSGVGTVDISVKAGERDALRDPAKLAVIDRLQTFALTLPGVDRTMSFVDFLKDMNMSFHNENPDFYVIPESRELVSQYLLLYDSDDMDEFITPEYDQARILIRLSEHSSAGQATIIDSLRAFIDQHEHDGLQIRVTGRAVQDVNTIDALVRGQVESLALAAAVITFIMFLALRSFVAGALSLIPNAFPIIINFGIMGLLGIPLNTSTALISVVALGIAVDDTIHFLTEYNRKRAENLPMREALQQSILDKGTAICASSLILVIGFGVLLFSSFVPTMSFGGLSAVIMITALIGDLIVLPAAMLSFDGKSA</sequence>
<feature type="domain" description="SSD" evidence="7">
    <location>
        <begin position="239"/>
        <end position="367"/>
    </location>
</feature>
<keyword evidence="3 6" id="KW-0812">Transmembrane</keyword>
<evidence type="ECO:0000259" key="7">
    <source>
        <dbReference type="PROSITE" id="PS50156"/>
    </source>
</evidence>
<keyword evidence="4 6" id="KW-1133">Transmembrane helix</keyword>